<gene>
    <name evidence="1" type="ORF">CVLEPA_LOCUS927</name>
</gene>
<dbReference type="Proteomes" id="UP001642483">
    <property type="component" value="Unassembled WGS sequence"/>
</dbReference>
<sequence>MAPADGLNCDNILLNLTSGTWVVDKHNKSRDLFLNDILLNYRRRRGILQEPVRMKGFCGYKYLSKKPVNSTWKDVGSLCDAYGSKPCCSNQQGGVCVSTSEKFECKCKSNSFGVSTCLIVSCFYKLLSCGVKLHLGNATSMCIVQTKQNSCIDMRVYKHAELSAWELDDPRCWWRNYSAIEACHVIEQSPFNDIYYVGDSFMRNMFMTMLMLLAGDPVRGAWPKHMTEKEKDLCISGQMYFWKTCRNIISHMNDVADPGSLCGGRYPRFSFKIKKYFSVKSKDEFLDLAQRLAGKKGSLIVLGFGFHMNCLANQVIDHFLNPALSVIGHYYTSNKLSGPRWPRIFFVLPMPTGLLKPPQFLHLQNDVKMGQFAIEITKYCKDRDIPVFDFRALGKHVHSFDGTHYGLGVNLMKNQILLNYLDSL</sequence>
<protein>
    <submittedName>
        <fullName evidence="1">Uncharacterized protein</fullName>
    </submittedName>
</protein>
<dbReference type="PANTHER" id="PTHR20003:SF7">
    <property type="entry name" value="SGNH DOMAIN-CONTAINING PROTEIN"/>
    <property type="match status" value="1"/>
</dbReference>
<dbReference type="PANTHER" id="PTHR20003">
    <property type="entry name" value="GLYCOPROTEIN-RELATED"/>
    <property type="match status" value="1"/>
</dbReference>
<accession>A0ABP0F0T2</accession>
<dbReference type="EMBL" id="CAWYQH010000001">
    <property type="protein sequence ID" value="CAK8671897.1"/>
    <property type="molecule type" value="Genomic_DNA"/>
</dbReference>
<evidence type="ECO:0000313" key="1">
    <source>
        <dbReference type="EMBL" id="CAK8671897.1"/>
    </source>
</evidence>
<comment type="caution">
    <text evidence="1">The sequence shown here is derived from an EMBL/GenBank/DDBJ whole genome shotgun (WGS) entry which is preliminary data.</text>
</comment>
<reference evidence="1 2" key="1">
    <citation type="submission" date="2024-02" db="EMBL/GenBank/DDBJ databases">
        <authorList>
            <person name="Daric V."/>
            <person name="Darras S."/>
        </authorList>
    </citation>
    <scope>NUCLEOTIDE SEQUENCE [LARGE SCALE GENOMIC DNA]</scope>
</reference>
<proteinExistence type="predicted"/>
<keyword evidence="2" id="KW-1185">Reference proteome</keyword>
<name>A0ABP0F0T2_CLALP</name>
<evidence type="ECO:0000313" key="2">
    <source>
        <dbReference type="Proteomes" id="UP001642483"/>
    </source>
</evidence>
<organism evidence="1 2">
    <name type="scientific">Clavelina lepadiformis</name>
    <name type="common">Light-bulb sea squirt</name>
    <name type="synonym">Ascidia lepadiformis</name>
    <dbReference type="NCBI Taxonomy" id="159417"/>
    <lineage>
        <taxon>Eukaryota</taxon>
        <taxon>Metazoa</taxon>
        <taxon>Chordata</taxon>
        <taxon>Tunicata</taxon>
        <taxon>Ascidiacea</taxon>
        <taxon>Aplousobranchia</taxon>
        <taxon>Clavelinidae</taxon>
        <taxon>Clavelina</taxon>
    </lineage>
</organism>